<keyword evidence="5" id="KW-1185">Reference proteome</keyword>
<reference evidence="4 5" key="1">
    <citation type="submission" date="2019-05" db="EMBL/GenBank/DDBJ databases">
        <title>Comparative genomics and metabolomics analyses of clavulanic acid producing Streptomyces species provides insight into specialized metabolism and evolution of beta-lactam biosynthetic gene clusters.</title>
        <authorList>
            <person name="Moore M.A."/>
            <person name="Cruz-Morales P."/>
            <person name="Barona Gomez F."/>
            <person name="Kapil T."/>
        </authorList>
    </citation>
    <scope>NUCLEOTIDE SEQUENCE [LARGE SCALE GENOMIC DNA]</scope>
    <source>
        <strain evidence="4 5">NRRL 5741</strain>
    </source>
</reference>
<feature type="domain" description="N-acetyltransferase" evidence="3">
    <location>
        <begin position="1"/>
        <end position="161"/>
    </location>
</feature>
<dbReference type="PANTHER" id="PTHR43877">
    <property type="entry name" value="AMINOALKYLPHOSPHONATE N-ACETYLTRANSFERASE-RELATED-RELATED"/>
    <property type="match status" value="1"/>
</dbReference>
<evidence type="ECO:0000256" key="2">
    <source>
        <dbReference type="ARBA" id="ARBA00023315"/>
    </source>
</evidence>
<name>A0A646KP60_STRJU</name>
<dbReference type="GO" id="GO:0016747">
    <property type="term" value="F:acyltransferase activity, transferring groups other than amino-acyl groups"/>
    <property type="evidence" value="ECO:0007669"/>
    <property type="project" value="InterPro"/>
</dbReference>
<evidence type="ECO:0000313" key="4">
    <source>
        <dbReference type="EMBL" id="MQT03681.1"/>
    </source>
</evidence>
<evidence type="ECO:0000259" key="3">
    <source>
        <dbReference type="PROSITE" id="PS51186"/>
    </source>
</evidence>
<dbReference type="Gene3D" id="3.40.630.30">
    <property type="match status" value="1"/>
</dbReference>
<dbReference type="PROSITE" id="PS51186">
    <property type="entry name" value="GNAT"/>
    <property type="match status" value="1"/>
</dbReference>
<dbReference type="AlphaFoldDB" id="A0A646KP60"/>
<dbReference type="SUPFAM" id="SSF55729">
    <property type="entry name" value="Acyl-CoA N-acyltransferases (Nat)"/>
    <property type="match status" value="1"/>
</dbReference>
<evidence type="ECO:0000256" key="1">
    <source>
        <dbReference type="ARBA" id="ARBA00022679"/>
    </source>
</evidence>
<gene>
    <name evidence="4" type="ORF">FF041_26980</name>
</gene>
<evidence type="ECO:0000313" key="5">
    <source>
        <dbReference type="Proteomes" id="UP000419138"/>
    </source>
</evidence>
<keyword evidence="1 4" id="KW-0808">Transferase</keyword>
<organism evidence="4 5">
    <name type="scientific">Streptomyces jumonjinensis</name>
    <dbReference type="NCBI Taxonomy" id="1945"/>
    <lineage>
        <taxon>Bacteria</taxon>
        <taxon>Bacillati</taxon>
        <taxon>Actinomycetota</taxon>
        <taxon>Actinomycetes</taxon>
        <taxon>Kitasatosporales</taxon>
        <taxon>Streptomycetaceae</taxon>
        <taxon>Streptomyces</taxon>
    </lineage>
</organism>
<dbReference type="PANTHER" id="PTHR43877:SF2">
    <property type="entry name" value="AMINOALKYLPHOSPHONATE N-ACETYLTRANSFERASE-RELATED"/>
    <property type="match status" value="1"/>
</dbReference>
<keyword evidence="2" id="KW-0012">Acyltransferase</keyword>
<dbReference type="Proteomes" id="UP000419138">
    <property type="component" value="Unassembled WGS sequence"/>
</dbReference>
<dbReference type="InterPro" id="IPR016181">
    <property type="entry name" value="Acyl_CoA_acyltransferase"/>
</dbReference>
<proteinExistence type="predicted"/>
<dbReference type="InterPro" id="IPR000182">
    <property type="entry name" value="GNAT_dom"/>
</dbReference>
<protein>
    <submittedName>
        <fullName evidence="4">GNAT family N-acetyltransferase</fullName>
    </submittedName>
</protein>
<dbReference type="EMBL" id="VCLA01000174">
    <property type="protein sequence ID" value="MQT03681.1"/>
    <property type="molecule type" value="Genomic_DNA"/>
</dbReference>
<dbReference type="OrthoDB" id="70840at2"/>
<dbReference type="RefSeq" id="WP_153525221.1">
    <property type="nucleotide sequence ID" value="NZ_JBEPDZ010000013.1"/>
</dbReference>
<sequence length="161" mass="17988">MDVRPTPFDHPDAVKLNDEVQLEYAERYGDVTGDETPLDPAMFAPPRGLYLIAYDDGGRPTATGGWRAQEENAEGYENGDAELKRMYVIPEARGLGLARRLLTALESDARAAGRTRMVLETGDQQPEAIALYTSTGYLPAQRKFGHYREYDSSRCFIKPLN</sequence>
<dbReference type="InterPro" id="IPR050832">
    <property type="entry name" value="Bact_Acetyltransf"/>
</dbReference>
<dbReference type="Pfam" id="PF00583">
    <property type="entry name" value="Acetyltransf_1"/>
    <property type="match status" value="1"/>
</dbReference>
<comment type="caution">
    <text evidence="4">The sequence shown here is derived from an EMBL/GenBank/DDBJ whole genome shotgun (WGS) entry which is preliminary data.</text>
</comment>
<dbReference type="CDD" id="cd04301">
    <property type="entry name" value="NAT_SF"/>
    <property type="match status" value="1"/>
</dbReference>
<accession>A0A646KP60</accession>